<proteinExistence type="predicted"/>
<accession>A0A250XCW8</accession>
<organism evidence="1 2">
    <name type="scientific">Chlamydomonas eustigma</name>
    <dbReference type="NCBI Taxonomy" id="1157962"/>
    <lineage>
        <taxon>Eukaryota</taxon>
        <taxon>Viridiplantae</taxon>
        <taxon>Chlorophyta</taxon>
        <taxon>core chlorophytes</taxon>
        <taxon>Chlorophyceae</taxon>
        <taxon>CS clade</taxon>
        <taxon>Chlamydomonadales</taxon>
        <taxon>Chlamydomonadaceae</taxon>
        <taxon>Chlamydomonas</taxon>
    </lineage>
</organism>
<reference evidence="1 2" key="1">
    <citation type="submission" date="2017-08" db="EMBL/GenBank/DDBJ databases">
        <title>Acidophilic green algal genome provides insights into adaptation to an acidic environment.</title>
        <authorList>
            <person name="Hirooka S."/>
            <person name="Hirose Y."/>
            <person name="Kanesaki Y."/>
            <person name="Higuchi S."/>
            <person name="Fujiwara T."/>
            <person name="Onuma R."/>
            <person name="Era A."/>
            <person name="Ohbayashi R."/>
            <person name="Uzuka A."/>
            <person name="Nozaki H."/>
            <person name="Yoshikawa H."/>
            <person name="Miyagishima S.Y."/>
        </authorList>
    </citation>
    <scope>NUCLEOTIDE SEQUENCE [LARGE SCALE GENOMIC DNA]</scope>
    <source>
        <strain evidence="1 2">NIES-2499</strain>
    </source>
</reference>
<evidence type="ECO:0000313" key="1">
    <source>
        <dbReference type="EMBL" id="GAX80886.1"/>
    </source>
</evidence>
<keyword evidence="2" id="KW-1185">Reference proteome</keyword>
<dbReference type="EMBL" id="BEGY01000058">
    <property type="protein sequence ID" value="GAX80886.1"/>
    <property type="molecule type" value="Genomic_DNA"/>
</dbReference>
<dbReference type="AlphaFoldDB" id="A0A250XCW8"/>
<dbReference type="Proteomes" id="UP000232323">
    <property type="component" value="Unassembled WGS sequence"/>
</dbReference>
<dbReference type="STRING" id="1157962.A0A250XCW8"/>
<gene>
    <name evidence="1" type="ORF">CEUSTIGMA_g8321.t1</name>
</gene>
<evidence type="ECO:0000313" key="2">
    <source>
        <dbReference type="Proteomes" id="UP000232323"/>
    </source>
</evidence>
<dbReference type="InterPro" id="IPR003832">
    <property type="entry name" value="DUF212"/>
</dbReference>
<dbReference type="Pfam" id="PF02681">
    <property type="entry name" value="DUF212"/>
    <property type="match status" value="1"/>
</dbReference>
<dbReference type="OrthoDB" id="1716650at2759"/>
<name>A0A250XCW8_9CHLO</name>
<dbReference type="PANTHER" id="PTHR31446:SF29">
    <property type="entry name" value="ACID PHOSPHATASE_VANADIUM-DEPENDENT HALOPEROXIDASE-RELATED PROTEIN"/>
    <property type="match status" value="1"/>
</dbReference>
<comment type="caution">
    <text evidence="1">The sequence shown here is derived from an EMBL/GenBank/DDBJ whole genome shotgun (WGS) entry which is preliminary data.</text>
</comment>
<protein>
    <submittedName>
        <fullName evidence="1">Uncharacterized protein</fullName>
    </submittedName>
</protein>
<sequence length="255" mass="27456">MHTSIGLCSEHLAYRTVRTEGFRRGIACTALPSSSGQSAQGDAKWHLNSRNEVQVRKAFKIQKRLTKLLKEAWYNARTAAQQGSDSLPTGPPGMLVLAMAAVVPPSPADLLSNKVFMAGFVAWFGAQFGKIFTERYKKGYWDLLAFTKPGGTPSSHSSLCAGVTTAVAMVEGLGSPLFAAALAFTAVVMYDAMGVRRHAGLHAQVLNKVVNEMRDSTESMEDLGPLKEVLGHTPRQVLCGGALGVVVGYFYPLYC</sequence>
<dbReference type="PANTHER" id="PTHR31446">
    <property type="entry name" value="ACID PHOSPHATASE/VANADIUM-DEPENDENT HALOPEROXIDASE-RELATED PROTEIN"/>
    <property type="match status" value="1"/>
</dbReference>